<dbReference type="PANTHER" id="PTHR47396:SF1">
    <property type="entry name" value="ATP-DEPENDENT HELICASE IRC3-RELATED"/>
    <property type="match status" value="1"/>
</dbReference>
<keyword evidence="4" id="KW-0378">Hydrolase</keyword>
<dbReference type="Proteomes" id="UP000225706">
    <property type="component" value="Unassembled WGS sequence"/>
</dbReference>
<name>A0A2B4R6C4_STYPI</name>
<dbReference type="GO" id="GO:0003677">
    <property type="term" value="F:DNA binding"/>
    <property type="evidence" value="ECO:0007669"/>
    <property type="project" value="InterPro"/>
</dbReference>
<evidence type="ECO:0000313" key="4">
    <source>
        <dbReference type="EMBL" id="PFX11938.1"/>
    </source>
</evidence>
<feature type="region of interest" description="Disordered" evidence="1">
    <location>
        <begin position="260"/>
        <end position="435"/>
    </location>
</feature>
<dbReference type="PROSITE" id="PS51192">
    <property type="entry name" value="HELICASE_ATP_BIND_1"/>
    <property type="match status" value="1"/>
</dbReference>
<gene>
    <name evidence="4" type="primary">Ba71V-040</name>
    <name evidence="4" type="ORF">AWC38_SpisGene24181</name>
</gene>
<keyword evidence="4" id="KW-0067">ATP-binding</keyword>
<proteinExistence type="predicted"/>
<dbReference type="Gene3D" id="3.40.50.300">
    <property type="entry name" value="P-loop containing nucleotide triphosphate hydrolases"/>
    <property type="match status" value="3"/>
</dbReference>
<dbReference type="InterPro" id="IPR014001">
    <property type="entry name" value="Helicase_ATP-bd"/>
</dbReference>
<dbReference type="SUPFAM" id="SSF52540">
    <property type="entry name" value="P-loop containing nucleoside triphosphate hydrolases"/>
    <property type="match status" value="2"/>
</dbReference>
<dbReference type="InterPro" id="IPR050742">
    <property type="entry name" value="Helicase_Restrict-Modif_Enz"/>
</dbReference>
<dbReference type="PROSITE" id="PS51194">
    <property type="entry name" value="HELICASE_CTER"/>
    <property type="match status" value="1"/>
</dbReference>
<comment type="caution">
    <text evidence="4">The sequence shown here is derived from an EMBL/GenBank/DDBJ whole genome shotgun (WGS) entry which is preliminary data.</text>
</comment>
<feature type="compositionally biased region" description="Basic and acidic residues" evidence="1">
    <location>
        <begin position="260"/>
        <end position="418"/>
    </location>
</feature>
<evidence type="ECO:0000313" key="5">
    <source>
        <dbReference type="Proteomes" id="UP000225706"/>
    </source>
</evidence>
<keyword evidence="5" id="KW-1185">Reference proteome</keyword>
<dbReference type="InterPro" id="IPR006935">
    <property type="entry name" value="Helicase/UvrB_N"/>
</dbReference>
<dbReference type="AlphaFoldDB" id="A0A2B4R6C4"/>
<dbReference type="GO" id="GO:0016787">
    <property type="term" value="F:hydrolase activity"/>
    <property type="evidence" value="ECO:0007669"/>
    <property type="project" value="InterPro"/>
</dbReference>
<evidence type="ECO:0000259" key="3">
    <source>
        <dbReference type="PROSITE" id="PS51194"/>
    </source>
</evidence>
<dbReference type="GO" id="GO:0005524">
    <property type="term" value="F:ATP binding"/>
    <property type="evidence" value="ECO:0007669"/>
    <property type="project" value="InterPro"/>
</dbReference>
<sequence length="941" mass="106443">MSSGKTTFINALFGDNILPAHNFTTTNFPLHIHSTPQKDKKATVSFEGKDSVELNFEEDSSLLKELHKYGKKDDDCEDDRYKNVAKIQLYYPFKNLQTTGDDFSIEFINPPEPNNTSGGTDKHKHAARKVIRDYANVLFLMFDYKQIDANLENIDDSLWTLMRDRINKDENFDVIFLINKIDAALEDNIKDLELSGDEFIKAKKDNWNKHENLALEKLKKVALDKGIKNPKIYPISSIYSFYNRYKNKDFDMEDDLEVGQKDSEVGQKDSEVGQKDSEVGQKDSEVGQKDSEVGQKDSEVGQKDSEVGQKDSEVGQKDSEVGQKDSEVGQKDSEVGQKDSEVGQKDSEVGQKDSEVGQKDSEVGQKDSEVGQKDSEVGQKDSEVGQKDSEVGQKDSEVGQKDSEVGQKDSEVGQKDSELGQDTTNRPLSKRLEDNLKKNSKDINRITLKDFEESSINWSEYLTKKSIEHKPKKELRPHQKEALSNVKKGLQTADRGKLIMACGTGKTFTSLKIAEDIASFGGRVLYLVPSLSLMSQTIREWYNESSIDILSYAVCSDSDIGKSRTEDDFDINPLDLQIPATTDFTRLSKHFKTEDDKMSVVFSTYHSIQTIINAQKEANLREFDIIICDEAHRTTGAKLKSGDESNFIKVHDNDKLKAKKRLYMTATPRVYTEGAKKSAKETDIILMSMDNEEQYGQTLYTINFGDAVAQELLTDYKVLILAVNNAQINDYVEKILKEDNELKLDDATKMVGCYKAILKDVMQDNKIDKIPMKKILGFCDTIKNSKLIRDLFADVIKEYKSNNKDENHIDLELKHIDGSMGTKKRTEELKWLGDADSDKCHILTNVRCLSEGVDVPSLDGIVFFHPRKSQVDIVQSVGRVMRRAEGKKLGYVILPVAIPSDENPEEALNKNDKFKVVWQVLNALRSHDERLDGDINRFEFG</sequence>
<dbReference type="Pfam" id="PF04851">
    <property type="entry name" value="ResIII"/>
    <property type="match status" value="1"/>
</dbReference>
<dbReference type="STRING" id="50429.A0A2B4R6C4"/>
<feature type="domain" description="Helicase ATP-binding" evidence="2">
    <location>
        <begin position="487"/>
        <end position="686"/>
    </location>
</feature>
<evidence type="ECO:0000259" key="2">
    <source>
        <dbReference type="PROSITE" id="PS51192"/>
    </source>
</evidence>
<dbReference type="Pfam" id="PF00271">
    <property type="entry name" value="Helicase_C"/>
    <property type="match status" value="1"/>
</dbReference>
<dbReference type="InterPro" id="IPR027417">
    <property type="entry name" value="P-loop_NTPase"/>
</dbReference>
<feature type="non-terminal residue" evidence="4">
    <location>
        <position position="941"/>
    </location>
</feature>
<dbReference type="SMART" id="SM00490">
    <property type="entry name" value="HELICc"/>
    <property type="match status" value="1"/>
</dbReference>
<dbReference type="InterPro" id="IPR045063">
    <property type="entry name" value="Dynamin_N"/>
</dbReference>
<reference evidence="5" key="1">
    <citation type="journal article" date="2017" name="bioRxiv">
        <title>Comparative analysis of the genomes of Stylophora pistillata and Acropora digitifera provides evidence for extensive differences between species of corals.</title>
        <authorList>
            <person name="Voolstra C.R."/>
            <person name="Li Y."/>
            <person name="Liew Y.J."/>
            <person name="Baumgarten S."/>
            <person name="Zoccola D."/>
            <person name="Flot J.-F."/>
            <person name="Tambutte S."/>
            <person name="Allemand D."/>
            <person name="Aranda M."/>
        </authorList>
    </citation>
    <scope>NUCLEOTIDE SEQUENCE [LARGE SCALE GENOMIC DNA]</scope>
</reference>
<dbReference type="EMBL" id="LSMT01001724">
    <property type="protein sequence ID" value="PFX11938.1"/>
    <property type="molecule type" value="Genomic_DNA"/>
</dbReference>
<organism evidence="4 5">
    <name type="scientific">Stylophora pistillata</name>
    <name type="common">Smooth cauliflower coral</name>
    <dbReference type="NCBI Taxonomy" id="50429"/>
    <lineage>
        <taxon>Eukaryota</taxon>
        <taxon>Metazoa</taxon>
        <taxon>Cnidaria</taxon>
        <taxon>Anthozoa</taxon>
        <taxon>Hexacorallia</taxon>
        <taxon>Scleractinia</taxon>
        <taxon>Astrocoeniina</taxon>
        <taxon>Pocilloporidae</taxon>
        <taxon>Stylophora</taxon>
    </lineage>
</organism>
<dbReference type="PANTHER" id="PTHR47396">
    <property type="entry name" value="TYPE I RESTRICTION ENZYME ECOKI R PROTEIN"/>
    <property type="match status" value="1"/>
</dbReference>
<dbReference type="SMART" id="SM00487">
    <property type="entry name" value="DEXDc"/>
    <property type="match status" value="1"/>
</dbReference>
<keyword evidence="4" id="KW-0547">Nucleotide-binding</keyword>
<dbReference type="InterPro" id="IPR001650">
    <property type="entry name" value="Helicase_C-like"/>
</dbReference>
<dbReference type="GO" id="GO:0004386">
    <property type="term" value="F:helicase activity"/>
    <property type="evidence" value="ECO:0007669"/>
    <property type="project" value="UniProtKB-KW"/>
</dbReference>
<protein>
    <submittedName>
        <fullName evidence="4">Putative helicase</fullName>
    </submittedName>
</protein>
<dbReference type="GO" id="GO:0005829">
    <property type="term" value="C:cytosol"/>
    <property type="evidence" value="ECO:0007669"/>
    <property type="project" value="TreeGrafter"/>
</dbReference>
<dbReference type="Pfam" id="PF00350">
    <property type="entry name" value="Dynamin_N"/>
    <property type="match status" value="1"/>
</dbReference>
<keyword evidence="4" id="KW-0347">Helicase</keyword>
<dbReference type="Pfam" id="PF13156">
    <property type="entry name" value="Mrr_cat_2"/>
    <property type="match status" value="1"/>
</dbReference>
<dbReference type="InterPro" id="IPR039442">
    <property type="entry name" value="Mrr-like_dom"/>
</dbReference>
<accession>A0A2B4R6C4</accession>
<evidence type="ECO:0000256" key="1">
    <source>
        <dbReference type="SAM" id="MobiDB-lite"/>
    </source>
</evidence>
<feature type="domain" description="Helicase C-terminal" evidence="3">
    <location>
        <begin position="762"/>
        <end position="932"/>
    </location>
</feature>